<evidence type="ECO:0000313" key="12">
    <source>
        <dbReference type="Proteomes" id="UP000017052"/>
    </source>
</evidence>
<dbReference type="OrthoDB" id="9762834at2"/>
<keyword evidence="8" id="KW-0238">DNA-binding</keyword>
<gene>
    <name evidence="11" type="ORF">HMPREF0682_0400</name>
</gene>
<dbReference type="GO" id="GO:0003677">
    <property type="term" value="F:DNA binding"/>
    <property type="evidence" value="ECO:0007669"/>
    <property type="project" value="UniProtKB-KW"/>
</dbReference>
<dbReference type="InterPro" id="IPR011335">
    <property type="entry name" value="Restrct_endonuc-II-like"/>
</dbReference>
<evidence type="ECO:0000256" key="9">
    <source>
        <dbReference type="ARBA" id="ARBA00023204"/>
    </source>
</evidence>
<dbReference type="Proteomes" id="UP000017052">
    <property type="component" value="Unassembled WGS sequence"/>
</dbReference>
<dbReference type="InterPro" id="IPR041500">
    <property type="entry name" value="RecC_C"/>
</dbReference>
<keyword evidence="7" id="KW-0067">ATP-binding</keyword>
<keyword evidence="9" id="KW-0234">DNA repair</keyword>
<evidence type="ECO:0000256" key="6">
    <source>
        <dbReference type="ARBA" id="ARBA00022839"/>
    </source>
</evidence>
<protein>
    <submittedName>
        <fullName evidence="11">Exodeoxyribonuclease V, gamma subunit</fullName>
    </submittedName>
</protein>
<dbReference type="GO" id="GO:0006281">
    <property type="term" value="P:DNA repair"/>
    <property type="evidence" value="ECO:0007669"/>
    <property type="project" value="UniProtKB-KW"/>
</dbReference>
<dbReference type="GO" id="GO:0004386">
    <property type="term" value="F:helicase activity"/>
    <property type="evidence" value="ECO:0007669"/>
    <property type="project" value="UniProtKB-KW"/>
</dbReference>
<evidence type="ECO:0000256" key="3">
    <source>
        <dbReference type="ARBA" id="ARBA00022763"/>
    </source>
</evidence>
<dbReference type="GO" id="GO:0006310">
    <property type="term" value="P:DNA recombination"/>
    <property type="evidence" value="ECO:0007669"/>
    <property type="project" value="TreeGrafter"/>
</dbReference>
<accession>U2QRU5</accession>
<keyword evidence="2" id="KW-0547">Nucleotide-binding</keyword>
<reference evidence="11" key="1">
    <citation type="submission" date="2013-08" db="EMBL/GenBank/DDBJ databases">
        <authorList>
            <person name="Durkin A.S."/>
            <person name="Haft D.R."/>
            <person name="McCorrison J."/>
            <person name="Torralba M."/>
            <person name="Gillis M."/>
            <person name="Haft D.H."/>
            <person name="Methe B."/>
            <person name="Sutton G."/>
            <person name="Nelson K.E."/>
        </authorList>
    </citation>
    <scope>NUCLEOTIDE SEQUENCE [LARGE SCALE GENOMIC DNA]</scope>
    <source>
        <strain evidence="11">F0233</strain>
    </source>
</reference>
<evidence type="ECO:0000259" key="10">
    <source>
        <dbReference type="Pfam" id="PF17946"/>
    </source>
</evidence>
<evidence type="ECO:0000256" key="4">
    <source>
        <dbReference type="ARBA" id="ARBA00022801"/>
    </source>
</evidence>
<evidence type="ECO:0000256" key="2">
    <source>
        <dbReference type="ARBA" id="ARBA00022741"/>
    </source>
</evidence>
<evidence type="ECO:0000256" key="5">
    <source>
        <dbReference type="ARBA" id="ARBA00022806"/>
    </source>
</evidence>
<evidence type="ECO:0000256" key="1">
    <source>
        <dbReference type="ARBA" id="ARBA00022722"/>
    </source>
</evidence>
<dbReference type="SUPFAM" id="SSF52540">
    <property type="entry name" value="P-loop containing nucleoside triphosphate hydrolases"/>
    <property type="match status" value="1"/>
</dbReference>
<dbReference type="Gene3D" id="1.10.486.10">
    <property type="entry name" value="PCRA, domain 4"/>
    <property type="match status" value="1"/>
</dbReference>
<evidence type="ECO:0000313" key="11">
    <source>
        <dbReference type="EMBL" id="ERK59261.1"/>
    </source>
</evidence>
<keyword evidence="3" id="KW-0227">DNA damage</keyword>
<keyword evidence="1" id="KW-0540">Nuclease</keyword>
<feature type="non-terminal residue" evidence="11">
    <location>
        <position position="1"/>
    </location>
</feature>
<feature type="domain" description="RecC C-terminal" evidence="10">
    <location>
        <begin position="561"/>
        <end position="777"/>
    </location>
</feature>
<dbReference type="InterPro" id="IPR027417">
    <property type="entry name" value="P-loop_NTPase"/>
</dbReference>
<dbReference type="AlphaFoldDB" id="U2QRU5"/>
<organism evidence="11 12">
    <name type="scientific">Propionibacterium acidifaciens F0233</name>
    <dbReference type="NCBI Taxonomy" id="553198"/>
    <lineage>
        <taxon>Bacteria</taxon>
        <taxon>Bacillati</taxon>
        <taxon>Actinomycetota</taxon>
        <taxon>Actinomycetes</taxon>
        <taxon>Propionibacteriales</taxon>
        <taxon>Propionibacteriaceae</taxon>
        <taxon>Propionibacterium</taxon>
    </lineage>
</organism>
<comment type="caution">
    <text evidence="11">The sequence shown here is derived from an EMBL/GenBank/DDBJ whole genome shotgun (WGS) entry which is preliminary data.</text>
</comment>
<keyword evidence="12" id="KW-1185">Reference proteome</keyword>
<dbReference type="EMBL" id="ACVN02000122">
    <property type="protein sequence ID" value="ERK59261.1"/>
    <property type="molecule type" value="Genomic_DNA"/>
</dbReference>
<sequence>AERLPVQIWQLGPPEEAGAVGCPLRERYGAARAESWRRWEQAPVDVADGAGPRADGPTVGVGTMLGLLQRRIREGRTADAPVPADGTVTIHASHGPDRQVEVLREALCDAFASDPTLQPREVAVLCTDIAAYAPLLEADLGATDAPGHHPGHDLRAGIAGPSLARPNQVIDVLLVLLALPASRATGADLIALASREPVARALGLDAEGLERLGRLVERAQIRWGIDAGHRAEHGLPGIRRSTWIAGVDRLLAGLALADSPLARLGTVVPLDHVDGSDAGLVGALAELVSRVRMHLLRFAEPAGIAAWRARLLDAAADLTAPGPDDQWMLNHLSSALTGLDGAGADGALLDAGDIAAVLRRLVAPRRGRPNYGAGSMIICGLGEMQAIEHRVVAVLGVDDAHVPPRTAAAGDDLLARPGVRDELPVPNAARAARQQLLDAIMSAGERLIIVGAGADPRTGEALPQPVAMADIIEACTGLEPGAVWERAHEGAANGGAPTVLRVHPLQPHAASNFDPDAPGGLLSFDPMALAGARAGAAPPGPAHRRSIWSVQGPAPGEEARVMSIDELVAFFRDPIRAWAGRTFGFLPDDGDDEPPTGLPIVLDGLENWAVDEAITAALIAGQPVTTVSDAALLGGRLPPGRLGTDLLGARLPALEAHATAVRALLVEPAEHDVLWHDGPWSVSGTLESHAGRLVRHRCARLRARHLGAAWVELVCAAAGGADVREALLLGKGDCFRLVAPDAATARTLLGQMCRLRLDGLSRFPPMPPDTCLEYARRTAGGRRGAGAFLARDYSREVAFSPVLQWVGASWRDIEAIGSEPEDPLTASSSRILNLARWFYGPLVEALHLWTPGARHDH</sequence>
<dbReference type="SUPFAM" id="SSF52980">
    <property type="entry name" value="Restriction endonuclease-like"/>
    <property type="match status" value="1"/>
</dbReference>
<dbReference type="GO" id="GO:0004527">
    <property type="term" value="F:exonuclease activity"/>
    <property type="evidence" value="ECO:0007669"/>
    <property type="project" value="UniProtKB-KW"/>
</dbReference>
<name>U2QRU5_9ACTN</name>
<proteinExistence type="predicted"/>
<keyword evidence="6" id="KW-0269">Exonuclease</keyword>
<keyword evidence="4" id="KW-0378">Hydrolase</keyword>
<dbReference type="PANTHER" id="PTHR30591:SF1">
    <property type="entry name" value="RECBCD ENZYME SUBUNIT RECC"/>
    <property type="match status" value="1"/>
</dbReference>
<dbReference type="Pfam" id="PF17946">
    <property type="entry name" value="RecC_C"/>
    <property type="match status" value="1"/>
</dbReference>
<keyword evidence="5" id="KW-0347">Helicase</keyword>
<dbReference type="PANTHER" id="PTHR30591">
    <property type="entry name" value="RECBCD ENZYME SUBUNIT RECC"/>
    <property type="match status" value="1"/>
</dbReference>
<dbReference type="GO" id="GO:0005524">
    <property type="term" value="F:ATP binding"/>
    <property type="evidence" value="ECO:0007669"/>
    <property type="project" value="UniProtKB-KW"/>
</dbReference>
<evidence type="ECO:0000256" key="8">
    <source>
        <dbReference type="ARBA" id="ARBA00023125"/>
    </source>
</evidence>
<evidence type="ECO:0000256" key="7">
    <source>
        <dbReference type="ARBA" id="ARBA00022840"/>
    </source>
</evidence>